<evidence type="ECO:0000256" key="6">
    <source>
        <dbReference type="ARBA" id="ARBA00022771"/>
    </source>
</evidence>
<comment type="similarity">
    <text evidence="9 10">Belongs to the peptidase M24A family. Methionine aminopeptidase type 1 subfamily.</text>
</comment>
<protein>
    <recommendedName>
        <fullName evidence="11">Methionine aminopeptidase</fullName>
        <ecNumber evidence="11">3.4.11.18</ecNumber>
    </recommendedName>
</protein>
<name>A0A7G2EGD8_ARATH</name>
<dbReference type="NCBIfam" id="TIGR00500">
    <property type="entry name" value="met_pdase_I"/>
    <property type="match status" value="1"/>
</dbReference>
<keyword evidence="3 9" id="KW-0963">Cytoplasm</keyword>
<keyword evidence="6 10" id="KW-0863">Zinc-finger</keyword>
<dbReference type="Gene3D" id="3.90.230.10">
    <property type="entry name" value="Creatinase/methionine aminopeptidase superfamily"/>
    <property type="match status" value="1"/>
</dbReference>
<evidence type="ECO:0000256" key="11">
    <source>
        <dbReference type="RuleBase" id="RU003653"/>
    </source>
</evidence>
<dbReference type="EC" id="3.4.11.18" evidence="11"/>
<dbReference type="Pfam" id="PF00557">
    <property type="entry name" value="Peptidase_M24"/>
    <property type="match status" value="1"/>
</dbReference>
<dbReference type="GO" id="GO:0004239">
    <property type="term" value="F:initiator methionyl aminopeptidase activity"/>
    <property type="evidence" value="ECO:0007669"/>
    <property type="project" value="UniProtKB-UniRule"/>
</dbReference>
<dbReference type="CDD" id="cd01086">
    <property type="entry name" value="MetAP1"/>
    <property type="match status" value="1"/>
</dbReference>
<evidence type="ECO:0000256" key="9">
    <source>
        <dbReference type="HAMAP-Rule" id="MF_03174"/>
    </source>
</evidence>
<evidence type="ECO:0000259" key="12">
    <source>
        <dbReference type="PROSITE" id="PS52013"/>
    </source>
</evidence>
<dbReference type="Proteomes" id="UP000516314">
    <property type="component" value="Chromosome 2"/>
</dbReference>
<evidence type="ECO:0000256" key="1">
    <source>
        <dbReference type="ARBA" id="ARBA00004496"/>
    </source>
</evidence>
<keyword evidence="4 9" id="KW-0645">Protease</keyword>
<keyword evidence="2 9" id="KW-0031">Aminopeptidase</keyword>
<evidence type="ECO:0000256" key="5">
    <source>
        <dbReference type="ARBA" id="ARBA00022723"/>
    </source>
</evidence>
<dbReference type="PANTHER" id="PTHR43330">
    <property type="entry name" value="METHIONINE AMINOPEPTIDASE"/>
    <property type="match status" value="1"/>
</dbReference>
<dbReference type="GO" id="GO:0005737">
    <property type="term" value="C:cytoplasm"/>
    <property type="evidence" value="ECO:0007669"/>
    <property type="project" value="UniProtKB-SubCell"/>
</dbReference>
<feature type="binding site" evidence="9">
    <location>
        <position position="338"/>
    </location>
    <ligand>
        <name>Zn(2+)</name>
        <dbReference type="ChEBI" id="CHEBI:29105"/>
        <label>4</label>
        <note>catalytic</note>
    </ligand>
</feature>
<evidence type="ECO:0000256" key="8">
    <source>
        <dbReference type="ARBA" id="ARBA00022833"/>
    </source>
</evidence>
<comment type="subunit">
    <text evidence="9">Associates with the 60S ribosomal subunit of the 80S translational complex.</text>
</comment>
<evidence type="ECO:0000313" key="13">
    <source>
        <dbReference type="EMBL" id="CAD5321431.1"/>
    </source>
</evidence>
<gene>
    <name evidence="13" type="ORF">AT9943_LOCUS9498</name>
</gene>
<feature type="binding site" evidence="9">
    <location>
        <position position="214"/>
    </location>
    <ligand>
        <name>a protein</name>
        <dbReference type="ChEBI" id="CHEBI:16541"/>
    </ligand>
    <ligandPart>
        <name>N-terminal L-methionine residue</name>
        <dbReference type="ChEBI" id="CHEBI:64731"/>
    </ligandPart>
</feature>
<comment type="subcellular location">
    <subcellularLocation>
        <location evidence="1 9">Cytoplasm</location>
    </subcellularLocation>
</comment>
<dbReference type="AlphaFoldDB" id="A0A7G2EGD8"/>
<dbReference type="InterPro" id="IPR036005">
    <property type="entry name" value="Creatinase/aminopeptidase-like"/>
</dbReference>
<evidence type="ECO:0000256" key="10">
    <source>
        <dbReference type="PROSITE-ProRule" id="PRU01357"/>
    </source>
</evidence>
<dbReference type="PROSITE" id="PS52013">
    <property type="entry name" value="ZF_C6H2"/>
    <property type="match status" value="1"/>
</dbReference>
<dbReference type="SUPFAM" id="SSF55920">
    <property type="entry name" value="Creatinase/aminopeptidase"/>
    <property type="match status" value="1"/>
</dbReference>
<accession>A0A7G2EGD8</accession>
<feature type="binding site" evidence="9">
    <location>
        <position position="312"/>
    </location>
    <ligand>
        <name>a protein</name>
        <dbReference type="ChEBI" id="CHEBI:16541"/>
    </ligand>
    <ligandPart>
        <name>N-terminal L-methionine residue</name>
        <dbReference type="ChEBI" id="CHEBI:64731"/>
    </ligandPart>
</feature>
<feature type="binding site" evidence="9">
    <location>
        <position position="369"/>
    </location>
    <ligand>
        <name>Zn(2+)</name>
        <dbReference type="ChEBI" id="CHEBI:29105"/>
        <label>4</label>
        <note>catalytic</note>
    </ligand>
</feature>
<dbReference type="Pfam" id="PF15801">
    <property type="entry name" value="zf-C6H2"/>
    <property type="match status" value="1"/>
</dbReference>
<evidence type="ECO:0000256" key="3">
    <source>
        <dbReference type="ARBA" id="ARBA00022490"/>
    </source>
</evidence>
<evidence type="ECO:0000256" key="2">
    <source>
        <dbReference type="ARBA" id="ARBA00022438"/>
    </source>
</evidence>
<reference evidence="13 14" key="1">
    <citation type="submission" date="2020-09" db="EMBL/GenBank/DDBJ databases">
        <authorList>
            <person name="Ashkenazy H."/>
        </authorList>
    </citation>
    <scope>NUCLEOTIDE SEQUENCE [LARGE SCALE GENOMIC DNA]</scope>
    <source>
        <strain evidence="14">cv. Cdm-0</strain>
    </source>
</reference>
<evidence type="ECO:0000256" key="4">
    <source>
        <dbReference type="ARBA" id="ARBA00022670"/>
    </source>
</evidence>
<dbReference type="InterPro" id="IPR001714">
    <property type="entry name" value="Pept_M24_MAP"/>
</dbReference>
<comment type="cofactor">
    <cofactor evidence="9">
        <name>Zn(2+)</name>
        <dbReference type="ChEBI" id="CHEBI:29105"/>
    </cofactor>
    <cofactor evidence="9">
        <name>Co(2+)</name>
        <dbReference type="ChEBI" id="CHEBI:48828"/>
    </cofactor>
    <cofactor evidence="9">
        <name>Mn(2+)</name>
        <dbReference type="ChEBI" id="CHEBI:29035"/>
    </cofactor>
    <cofactor evidence="9">
        <name>Fe(2+)</name>
        <dbReference type="ChEBI" id="CHEBI:29033"/>
    </cofactor>
    <text evidence="9">Binds 2 divalent metal cations per subunit. Has a high-affinity and a low affinity metal-binding site. The true nature of the physiological cofactor is under debate. The enzyme is active with zinc, cobalt, manganese or divalent iron ions. Has high activity with zinc; zinc cofactor is transferred into the active site region by the ZNG1 zinc chaperone.</text>
</comment>
<dbReference type="InterPro" id="IPR002467">
    <property type="entry name" value="Pept_M24A_MAP1"/>
</dbReference>
<feature type="binding site" evidence="9">
    <location>
        <position position="242"/>
    </location>
    <ligand>
        <name>Zn(2+)</name>
        <dbReference type="ChEBI" id="CHEBI:29105"/>
        <label>4</label>
        <note>catalytic</note>
    </ligand>
</feature>
<comment type="function">
    <text evidence="9 11">Cotranslationally removes the N-terminal methionine from nascent proteins. The N-terminal methionine is often cleaved when the second residue in the primary sequence is small and uncharged (Met-Ala-, Cys, Gly, Pro, Ser, Thr, or Val).</text>
</comment>
<keyword evidence="5 9" id="KW-0479">Metal-binding</keyword>
<feature type="binding site" evidence="9">
    <location>
        <position position="305"/>
    </location>
    <ligand>
        <name>Zn(2+)</name>
        <dbReference type="ChEBI" id="CHEBI:29105"/>
        <label>4</label>
        <note>catalytic</note>
    </ligand>
</feature>
<feature type="domain" description="C6H2-type" evidence="12">
    <location>
        <begin position="12"/>
        <end position="65"/>
    </location>
</feature>
<feature type="binding site" evidence="9">
    <location>
        <position position="242"/>
    </location>
    <ligand>
        <name>Zn(2+)</name>
        <dbReference type="ChEBI" id="CHEBI:29105"/>
        <label>3</label>
    </ligand>
</feature>
<dbReference type="PANTHER" id="PTHR43330:SF7">
    <property type="entry name" value="METHIONINE AMINOPEPTIDASE 1"/>
    <property type="match status" value="1"/>
</dbReference>
<feature type="binding site" evidence="9">
    <location>
        <position position="369"/>
    </location>
    <ligand>
        <name>Zn(2+)</name>
        <dbReference type="ChEBI" id="CHEBI:29105"/>
        <label>3</label>
    </ligand>
</feature>
<dbReference type="EMBL" id="LR881467">
    <property type="protein sequence ID" value="CAD5321431.1"/>
    <property type="molecule type" value="Genomic_DNA"/>
</dbReference>
<dbReference type="Gene3D" id="6.10.140.2220">
    <property type="match status" value="1"/>
</dbReference>
<dbReference type="GO" id="GO:0008270">
    <property type="term" value="F:zinc ion binding"/>
    <property type="evidence" value="ECO:0007669"/>
    <property type="project" value="UniProtKB-KW"/>
</dbReference>
<dbReference type="PROSITE" id="PS00680">
    <property type="entry name" value="MAP_1"/>
    <property type="match status" value="1"/>
</dbReference>
<evidence type="ECO:0000256" key="7">
    <source>
        <dbReference type="ARBA" id="ARBA00022801"/>
    </source>
</evidence>
<dbReference type="GO" id="GO:0070006">
    <property type="term" value="F:metalloaminopeptidase activity"/>
    <property type="evidence" value="ECO:0007669"/>
    <property type="project" value="UniProtKB-UniRule"/>
</dbReference>
<dbReference type="FunFam" id="3.90.230.10:FF:000010">
    <property type="entry name" value="Methionine aminopeptidase"/>
    <property type="match status" value="1"/>
</dbReference>
<keyword evidence="7 9" id="KW-0378">Hydrolase</keyword>
<organism evidence="13 14">
    <name type="scientific">Arabidopsis thaliana</name>
    <name type="common">Mouse-ear cress</name>
    <dbReference type="NCBI Taxonomy" id="3702"/>
    <lineage>
        <taxon>Eukaryota</taxon>
        <taxon>Viridiplantae</taxon>
        <taxon>Streptophyta</taxon>
        <taxon>Embryophyta</taxon>
        <taxon>Tracheophyta</taxon>
        <taxon>Spermatophyta</taxon>
        <taxon>Magnoliopsida</taxon>
        <taxon>eudicotyledons</taxon>
        <taxon>Gunneridae</taxon>
        <taxon>Pentapetalae</taxon>
        <taxon>rosids</taxon>
        <taxon>malvids</taxon>
        <taxon>Brassicales</taxon>
        <taxon>Brassicaceae</taxon>
        <taxon>Camelineae</taxon>
        <taxon>Arabidopsis</taxon>
    </lineage>
</organism>
<proteinExistence type="inferred from homology"/>
<keyword evidence="8" id="KW-0862">Zinc</keyword>
<dbReference type="InterPro" id="IPR031615">
    <property type="entry name" value="Zfn-C6H2"/>
</dbReference>
<comment type="catalytic activity">
    <reaction evidence="9 11">
        <text>Release of N-terminal amino acids, preferentially methionine, from peptides and arylamides.</text>
        <dbReference type="EC" id="3.4.11.18"/>
    </reaction>
</comment>
<dbReference type="InterPro" id="IPR000994">
    <property type="entry name" value="Pept_M24"/>
</dbReference>
<dbReference type="FunFam" id="6.10.140.2220:FF:000037">
    <property type="entry name" value="Methionine aminopeptidase"/>
    <property type="match status" value="1"/>
</dbReference>
<dbReference type="GO" id="GO:0006508">
    <property type="term" value="P:proteolysis"/>
    <property type="evidence" value="ECO:0007669"/>
    <property type="project" value="UniProtKB-KW"/>
</dbReference>
<sequence length="490" mass="54397">MASESDASSIATLSCARCEKPAHLQCPKCIDLKLPREQASFCTQECFKAAWSSHKSVHVKAQLSSIGDQNSDLISQGWLYCVKKGQARTPKLPHFDWTGPLKQYPISTKRVVPAEIEKPDWAIDGTPKVEPNSDLQHVVEIKTPEQIQRMRETCKIAREVLDAAARVIRPGVTTDEIDRVVHEATIAAGGYPSPLNYYFFPKSCCTSVNEVICHGIPDARKLEDGDIVNVDVTVCYKGCHGDLNETYFVGNVDEASRQLVKCTYECLEKAIAIVKPGVRFREIGEIVNRHATMSGLSVVRSYCGHGIGDLFHCAPNIPHYARNKAVGVMKAGQTFTIEPMINAGGWRDRTWPDGWTAVTADGKRSAQFEHTLLVTETGVEVLTARLPSSPDFGGDVVFKDELFDYVGGFEKRDMCMDPDLMIWSIFDDFPKENGVSGPVEKVWYKLAHEDLVSVRAISEDRDSGIRQLCNEALIGGEVDVYIQDFHLSKP</sequence>
<dbReference type="HAMAP" id="MF_01974">
    <property type="entry name" value="MetAP_1"/>
    <property type="match status" value="1"/>
</dbReference>
<evidence type="ECO:0000313" key="14">
    <source>
        <dbReference type="Proteomes" id="UP000516314"/>
    </source>
</evidence>
<dbReference type="PRINTS" id="PR00599">
    <property type="entry name" value="MAPEPTIDASE"/>
</dbReference>
<comment type="cofactor">
    <cofactor evidence="11">
        <name>Co(2+)</name>
        <dbReference type="ChEBI" id="CHEBI:48828"/>
    </cofactor>
    <cofactor evidence="11">
        <name>Zn(2+)</name>
        <dbReference type="ChEBI" id="CHEBI:29105"/>
    </cofactor>
    <cofactor evidence="11">
        <name>Mn(2+)</name>
        <dbReference type="ChEBI" id="CHEBI:29035"/>
    </cofactor>
    <cofactor evidence="11">
        <name>Fe(2+)</name>
        <dbReference type="ChEBI" id="CHEBI:29033"/>
    </cofactor>
    <text evidence="11">Binds 2 divalent metal cations per subunit. Has a high-affinity and a low affinity metal-binding site. The true nature of the physiological cofactor is under debate. The enzyme is active with cobalt, zinc, manganese or divalent iron ions.</text>
</comment>
<feature type="binding site" evidence="9">
    <location>
        <position position="231"/>
    </location>
    <ligand>
        <name>Zn(2+)</name>
        <dbReference type="ChEBI" id="CHEBI:29105"/>
        <label>3</label>
    </ligand>
</feature>